<comment type="caution">
    <text evidence="2">The sequence shown here is derived from an EMBL/GenBank/DDBJ whole genome shotgun (WGS) entry which is preliminary data.</text>
</comment>
<evidence type="ECO:0000313" key="2">
    <source>
        <dbReference type="EMBL" id="TNN46493.1"/>
    </source>
</evidence>
<feature type="region of interest" description="Disordered" evidence="1">
    <location>
        <begin position="1"/>
        <end position="54"/>
    </location>
</feature>
<organism evidence="2 3">
    <name type="scientific">Liparis tanakae</name>
    <name type="common">Tanaka's snailfish</name>
    <dbReference type="NCBI Taxonomy" id="230148"/>
    <lineage>
        <taxon>Eukaryota</taxon>
        <taxon>Metazoa</taxon>
        <taxon>Chordata</taxon>
        <taxon>Craniata</taxon>
        <taxon>Vertebrata</taxon>
        <taxon>Euteleostomi</taxon>
        <taxon>Actinopterygii</taxon>
        <taxon>Neopterygii</taxon>
        <taxon>Teleostei</taxon>
        <taxon>Neoteleostei</taxon>
        <taxon>Acanthomorphata</taxon>
        <taxon>Eupercaria</taxon>
        <taxon>Perciformes</taxon>
        <taxon>Cottioidei</taxon>
        <taxon>Cottales</taxon>
        <taxon>Liparidae</taxon>
        <taxon>Liparis</taxon>
    </lineage>
</organism>
<proteinExistence type="predicted"/>
<sequence length="127" mass="13837">MAVGDPEAKEQSSKPPPASVRLLHRSVGGGNGLEYRGLSGRTLRRRRRPRGHRLEQDVCDGKDVPVLCRVLIADDEGVLAVAGIKVSPVEFTFHIKSPRGVANAATVFPFSIVSLRLTFRGTPLHFL</sequence>
<dbReference type="AlphaFoldDB" id="A0A4Z2G0R9"/>
<feature type="compositionally biased region" description="Basic and acidic residues" evidence="1">
    <location>
        <begin position="1"/>
        <end position="12"/>
    </location>
</feature>
<gene>
    <name evidence="2" type="ORF">EYF80_043301</name>
</gene>
<dbReference type="EMBL" id="SRLO01000786">
    <property type="protein sequence ID" value="TNN46493.1"/>
    <property type="molecule type" value="Genomic_DNA"/>
</dbReference>
<name>A0A4Z2G0R9_9TELE</name>
<dbReference type="Proteomes" id="UP000314294">
    <property type="component" value="Unassembled WGS sequence"/>
</dbReference>
<accession>A0A4Z2G0R9</accession>
<evidence type="ECO:0000256" key="1">
    <source>
        <dbReference type="SAM" id="MobiDB-lite"/>
    </source>
</evidence>
<feature type="compositionally biased region" description="Basic residues" evidence="1">
    <location>
        <begin position="42"/>
        <end position="51"/>
    </location>
</feature>
<protein>
    <submittedName>
        <fullName evidence="2">Uncharacterized protein</fullName>
    </submittedName>
</protein>
<reference evidence="2 3" key="1">
    <citation type="submission" date="2019-03" db="EMBL/GenBank/DDBJ databases">
        <title>First draft genome of Liparis tanakae, snailfish: a comprehensive survey of snailfish specific genes.</title>
        <authorList>
            <person name="Kim W."/>
            <person name="Song I."/>
            <person name="Jeong J.-H."/>
            <person name="Kim D."/>
            <person name="Kim S."/>
            <person name="Ryu S."/>
            <person name="Song J.Y."/>
            <person name="Lee S.K."/>
        </authorList>
    </citation>
    <scope>NUCLEOTIDE SEQUENCE [LARGE SCALE GENOMIC DNA]</scope>
    <source>
        <tissue evidence="2">Muscle</tissue>
    </source>
</reference>
<evidence type="ECO:0000313" key="3">
    <source>
        <dbReference type="Proteomes" id="UP000314294"/>
    </source>
</evidence>
<keyword evidence="3" id="KW-1185">Reference proteome</keyword>